<protein>
    <submittedName>
        <fullName evidence="1">Uncharacterized protein</fullName>
    </submittedName>
</protein>
<reference evidence="1" key="1">
    <citation type="submission" date="2018-11" db="EMBL/GenBank/DDBJ databases">
        <authorList>
            <consortium name="Pathogen Informatics"/>
        </authorList>
    </citation>
    <scope>NUCLEOTIDE SEQUENCE</scope>
</reference>
<name>A0A3S5AZK7_9PLAT</name>
<evidence type="ECO:0000313" key="2">
    <source>
        <dbReference type="Proteomes" id="UP000784294"/>
    </source>
</evidence>
<comment type="caution">
    <text evidence="1">The sequence shown here is derived from an EMBL/GenBank/DDBJ whole genome shotgun (WGS) entry which is preliminary data.</text>
</comment>
<keyword evidence="2" id="KW-1185">Reference proteome</keyword>
<organism evidence="1 2">
    <name type="scientific">Protopolystoma xenopodis</name>
    <dbReference type="NCBI Taxonomy" id="117903"/>
    <lineage>
        <taxon>Eukaryota</taxon>
        <taxon>Metazoa</taxon>
        <taxon>Spiralia</taxon>
        <taxon>Lophotrochozoa</taxon>
        <taxon>Platyhelminthes</taxon>
        <taxon>Monogenea</taxon>
        <taxon>Polyopisthocotylea</taxon>
        <taxon>Polystomatidea</taxon>
        <taxon>Polystomatidae</taxon>
        <taxon>Protopolystoma</taxon>
    </lineage>
</organism>
<proteinExistence type="predicted"/>
<dbReference type="AlphaFoldDB" id="A0A3S5AZK7"/>
<accession>A0A3S5AZK7</accession>
<dbReference type="EMBL" id="CAAALY010005386">
    <property type="protein sequence ID" value="VEL09070.1"/>
    <property type="molecule type" value="Genomic_DNA"/>
</dbReference>
<gene>
    <name evidence="1" type="ORF">PXEA_LOCUS2510</name>
</gene>
<dbReference type="Proteomes" id="UP000784294">
    <property type="component" value="Unassembled WGS sequence"/>
</dbReference>
<sequence>MICANLTTKRKEESKKREVYSSTANAGVWHHAMQQAAVQNHLMPGEPIWMHSSYRHPRGWVVSSSSDTVISDATYIIILVASHLSSGTRFHQLSPLSPSSLASVLSVSLSLVSFFPINRQGTRYSCSLAPMGRFTAPPPHRRSVYMSYCLAGKPLSTALDPSLSISLSLSPSLFLALSFSLSLTYRPASDGMFSVTFQLTGGLRRRSQFRF</sequence>
<evidence type="ECO:0000313" key="1">
    <source>
        <dbReference type="EMBL" id="VEL09070.1"/>
    </source>
</evidence>